<dbReference type="AlphaFoldDB" id="A0A1V9EMD6"/>
<evidence type="ECO:0000256" key="1">
    <source>
        <dbReference type="SAM" id="SignalP"/>
    </source>
</evidence>
<sequence length="799" mass="85560">MKHKLCLILLLSYAPVAFSQPAGNYFKALDTPRFIFQSALRTTAATEVCNNHIDDDNNGLVDDQDFTCYFAGATPNNCKPNSIIWSVSGSSDLYWIDLNTGVQHVIGKLPMLMLDVTWASNGKLYGLTGVSPYLCEIDPNTAAITPVNNSLPGNMSGNSMTADGAGNIYVTKSLASLEILKYNIASNSVCTVADLKYLNLTPAGDLTFLNGMLYQSCALNTLVSINLGTGEVKAQNFTGNNNPLAAYFSIVGMPDGNLYVADGDAIRRVDPVTLDVSRASVVPPDIRLMSYGFAAYNELCQAPTCLGKTSIEAAGNPSYCNTIGVLLKGKVTPILCDVSITGISWTTANGTIVPGDKVKALDPGKYYLNYQTASETCNRVDSFTVQYAPNAPLAVDTSYQLPTACNCNGSITVKAGCGSGNYLYTWNTGATTPTINNVCAGTYNVKVTDAGSGRDTTVVIIFPASPNGVHGYNVTAIGDHCNQHDGSLSIGNIQGGTPPFQYAINNQPFSNTPQYTQLPAGNYSITVKDAVNCALQQQVTISPVPAPQKLAYTRKDAYCGLLTGTIIINNVQDGSPPYTFSVNNGPFNPQTTLANLPPGPGTVIVKDNYGCTLTEPFTIFQSEQLRISISPKDTNICASQPVTFKATLLSNSAGVRYSWNGSGNTGNVFTTPFYDHSKMIVAATDNTGCTATDSATVTAPYCDSVFAKCVLFPNAFSPNRDGLNDSFGPHLSGCEMKSYQLSVYNRWGQLIFQTKDQSKRWNGGVNGQMPQIGTYIYTCQWQDIVGHFHNHKGAVVLLR</sequence>
<evidence type="ECO:0000313" key="3">
    <source>
        <dbReference type="EMBL" id="OQP47307.1"/>
    </source>
</evidence>
<dbReference type="Pfam" id="PF13585">
    <property type="entry name" value="CHU_C"/>
    <property type="match status" value="1"/>
</dbReference>
<proteinExistence type="predicted"/>
<dbReference type="InterPro" id="IPR018247">
    <property type="entry name" value="EF_Hand_1_Ca_BS"/>
</dbReference>
<dbReference type="CDD" id="cd00146">
    <property type="entry name" value="PKD"/>
    <property type="match status" value="1"/>
</dbReference>
<dbReference type="NCBIfam" id="TIGR04131">
    <property type="entry name" value="Bac_Flav_CTERM"/>
    <property type="match status" value="1"/>
</dbReference>
<protein>
    <recommendedName>
        <fullName evidence="2">DUF6923 domain-containing protein</fullName>
    </recommendedName>
</protein>
<dbReference type="Proteomes" id="UP000192610">
    <property type="component" value="Unassembled WGS sequence"/>
</dbReference>
<dbReference type="RefSeq" id="WP_081201374.1">
    <property type="nucleotide sequence ID" value="NZ_FOCZ01000002.1"/>
</dbReference>
<reference evidence="4" key="1">
    <citation type="submission" date="2016-04" db="EMBL/GenBank/DDBJ databases">
        <authorList>
            <person name="Chen L."/>
            <person name="Zhuang W."/>
            <person name="Wang G."/>
        </authorList>
    </citation>
    <scope>NUCLEOTIDE SEQUENCE [LARGE SCALE GENOMIC DNA]</scope>
    <source>
        <strain evidence="4">17621</strain>
    </source>
</reference>
<comment type="caution">
    <text evidence="3">The sequence shown here is derived from an EMBL/GenBank/DDBJ whole genome shotgun (WGS) entry which is preliminary data.</text>
</comment>
<dbReference type="InterPro" id="IPR054215">
    <property type="entry name" value="DUF6923"/>
</dbReference>
<feature type="chain" id="PRO_5012732024" description="DUF6923 domain-containing protein" evidence="1">
    <location>
        <begin position="20"/>
        <end position="799"/>
    </location>
</feature>
<feature type="signal peptide" evidence="1">
    <location>
        <begin position="1"/>
        <end position="19"/>
    </location>
</feature>
<organism evidence="3 4">
    <name type="scientific">Niastella yeongjuensis</name>
    <dbReference type="NCBI Taxonomy" id="354355"/>
    <lineage>
        <taxon>Bacteria</taxon>
        <taxon>Pseudomonadati</taxon>
        <taxon>Bacteroidota</taxon>
        <taxon>Chitinophagia</taxon>
        <taxon>Chitinophagales</taxon>
        <taxon>Chitinophagaceae</taxon>
        <taxon>Niastella</taxon>
    </lineage>
</organism>
<dbReference type="PROSITE" id="PS00018">
    <property type="entry name" value="EF_HAND_1"/>
    <property type="match status" value="1"/>
</dbReference>
<accession>A0A1V9EMD6</accession>
<dbReference type="STRING" id="354355.SAMN05660816_01490"/>
<name>A0A1V9EMD6_9BACT</name>
<evidence type="ECO:0000313" key="4">
    <source>
        <dbReference type="Proteomes" id="UP000192610"/>
    </source>
</evidence>
<dbReference type="SUPFAM" id="SSF63825">
    <property type="entry name" value="YWTD domain"/>
    <property type="match status" value="1"/>
</dbReference>
<dbReference type="OrthoDB" id="7794186at2"/>
<dbReference type="InterPro" id="IPR026341">
    <property type="entry name" value="T9SS_type_B"/>
</dbReference>
<feature type="domain" description="DUF6923" evidence="2">
    <location>
        <begin position="161"/>
        <end position="262"/>
    </location>
</feature>
<keyword evidence="4" id="KW-1185">Reference proteome</keyword>
<dbReference type="EMBL" id="LVXG01000023">
    <property type="protein sequence ID" value="OQP47307.1"/>
    <property type="molecule type" value="Genomic_DNA"/>
</dbReference>
<gene>
    <name evidence="3" type="ORF">A4H97_07330</name>
</gene>
<dbReference type="Pfam" id="PF21959">
    <property type="entry name" value="DUF6923"/>
    <property type="match status" value="1"/>
</dbReference>
<evidence type="ECO:0000259" key="2">
    <source>
        <dbReference type="Pfam" id="PF21959"/>
    </source>
</evidence>
<keyword evidence="1" id="KW-0732">Signal</keyword>